<name>A0A835HZ44_9MAGN</name>
<protein>
    <submittedName>
        <fullName evidence="1">Uncharacterized protein</fullName>
    </submittedName>
</protein>
<accession>A0A835HZ44</accession>
<dbReference type="Proteomes" id="UP000631114">
    <property type="component" value="Unassembled WGS sequence"/>
</dbReference>
<sequence>MSVKNKFPFDSILMEGRHLNVKFLKERECREGFLEMEGESSCSSFTGARLKEKNELVSIGSLNSRLMQKGVDDFKGKGVLNQRSRYGVFRRRRRALVENKQVLRRSSSPSPFGGGWAREIFLKEKKAPEEMAFEVSTLTFA</sequence>
<evidence type="ECO:0000313" key="2">
    <source>
        <dbReference type="Proteomes" id="UP000631114"/>
    </source>
</evidence>
<dbReference type="OrthoDB" id="1933744at2759"/>
<proteinExistence type="predicted"/>
<dbReference type="AlphaFoldDB" id="A0A835HZ44"/>
<organism evidence="1 2">
    <name type="scientific">Coptis chinensis</name>
    <dbReference type="NCBI Taxonomy" id="261450"/>
    <lineage>
        <taxon>Eukaryota</taxon>
        <taxon>Viridiplantae</taxon>
        <taxon>Streptophyta</taxon>
        <taxon>Embryophyta</taxon>
        <taxon>Tracheophyta</taxon>
        <taxon>Spermatophyta</taxon>
        <taxon>Magnoliopsida</taxon>
        <taxon>Ranunculales</taxon>
        <taxon>Ranunculaceae</taxon>
        <taxon>Coptidoideae</taxon>
        <taxon>Coptis</taxon>
    </lineage>
</organism>
<evidence type="ECO:0000313" key="1">
    <source>
        <dbReference type="EMBL" id="KAF9606792.1"/>
    </source>
</evidence>
<dbReference type="EMBL" id="JADFTS010000005">
    <property type="protein sequence ID" value="KAF9606792.1"/>
    <property type="molecule type" value="Genomic_DNA"/>
</dbReference>
<reference evidence="1 2" key="1">
    <citation type="submission" date="2020-10" db="EMBL/GenBank/DDBJ databases">
        <title>The Coptis chinensis genome and diversification of protoberbering-type alkaloids.</title>
        <authorList>
            <person name="Wang B."/>
            <person name="Shu S."/>
            <person name="Song C."/>
            <person name="Liu Y."/>
        </authorList>
    </citation>
    <scope>NUCLEOTIDE SEQUENCE [LARGE SCALE GENOMIC DNA]</scope>
    <source>
        <strain evidence="1">HL-2020</strain>
        <tissue evidence="1">Leaf</tissue>
    </source>
</reference>
<comment type="caution">
    <text evidence="1">The sequence shown here is derived from an EMBL/GenBank/DDBJ whole genome shotgun (WGS) entry which is preliminary data.</text>
</comment>
<keyword evidence="2" id="KW-1185">Reference proteome</keyword>
<gene>
    <name evidence="1" type="ORF">IFM89_028168</name>
</gene>